<comment type="caution">
    <text evidence="1">The sequence shown here is derived from an EMBL/GenBank/DDBJ whole genome shotgun (WGS) entry which is preliminary data.</text>
</comment>
<evidence type="ECO:0000313" key="1">
    <source>
        <dbReference type="EMBL" id="KAJ8995371.1"/>
    </source>
</evidence>
<dbReference type="Proteomes" id="UP001161757">
    <property type="component" value="Unassembled WGS sequence"/>
</dbReference>
<protein>
    <submittedName>
        <fullName evidence="1">Uncharacterized protein</fullName>
    </submittedName>
</protein>
<name>A0AAN6J2D4_EXODE</name>
<reference evidence="1" key="1">
    <citation type="submission" date="2023-01" db="EMBL/GenBank/DDBJ databases">
        <title>Exophiala dermititidis isolated from Cystic Fibrosis Patient.</title>
        <authorList>
            <person name="Kurbessoian T."/>
            <person name="Crocker A."/>
            <person name="Murante D."/>
            <person name="Hogan D.A."/>
            <person name="Stajich J.E."/>
        </authorList>
    </citation>
    <scope>NUCLEOTIDE SEQUENCE</scope>
    <source>
        <strain evidence="1">Ex8</strain>
    </source>
</reference>
<dbReference type="EMBL" id="JAJGCB010000001">
    <property type="protein sequence ID" value="KAJ8995371.1"/>
    <property type="molecule type" value="Genomic_DNA"/>
</dbReference>
<evidence type="ECO:0000313" key="2">
    <source>
        <dbReference type="Proteomes" id="UP001161757"/>
    </source>
</evidence>
<accession>A0AAN6J2D4</accession>
<gene>
    <name evidence="1" type="ORF">HRR80_000146</name>
</gene>
<dbReference type="AlphaFoldDB" id="A0AAN6J2D4"/>
<organism evidence="1 2">
    <name type="scientific">Exophiala dermatitidis</name>
    <name type="common">Black yeast-like fungus</name>
    <name type="synonym">Wangiella dermatitidis</name>
    <dbReference type="NCBI Taxonomy" id="5970"/>
    <lineage>
        <taxon>Eukaryota</taxon>
        <taxon>Fungi</taxon>
        <taxon>Dikarya</taxon>
        <taxon>Ascomycota</taxon>
        <taxon>Pezizomycotina</taxon>
        <taxon>Eurotiomycetes</taxon>
        <taxon>Chaetothyriomycetidae</taxon>
        <taxon>Chaetothyriales</taxon>
        <taxon>Herpotrichiellaceae</taxon>
        <taxon>Exophiala</taxon>
    </lineage>
</organism>
<sequence>MICGQECKEIEDSCIVDEIVSSPVSTMFLTLIAVEALSVHVSHALTDGPRRVGASSWSRVWRVSGSVALSNCRIFGAWTGRTTERVINALNAELQSRDILEKLAIF</sequence>
<proteinExistence type="predicted"/>